<organism evidence="2 3">
    <name type="scientific">Ruoffia tabacinasalis</name>
    <dbReference type="NCBI Taxonomy" id="87458"/>
    <lineage>
        <taxon>Bacteria</taxon>
        <taxon>Bacillati</taxon>
        <taxon>Bacillota</taxon>
        <taxon>Bacilli</taxon>
        <taxon>Lactobacillales</taxon>
        <taxon>Aerococcaceae</taxon>
        <taxon>Ruoffia</taxon>
    </lineage>
</organism>
<evidence type="ECO:0000259" key="1">
    <source>
        <dbReference type="PROSITE" id="PS50994"/>
    </source>
</evidence>
<dbReference type="PROSITE" id="PS50994">
    <property type="entry name" value="INTEGRASE"/>
    <property type="match status" value="1"/>
</dbReference>
<evidence type="ECO:0000313" key="3">
    <source>
        <dbReference type="Proteomes" id="UP000823401"/>
    </source>
</evidence>
<accession>A0ABS0LM65</accession>
<dbReference type="Pfam" id="PF22483">
    <property type="entry name" value="Mu-transpos_C_2"/>
    <property type="match status" value="1"/>
</dbReference>
<dbReference type="RefSeq" id="WP_197105359.1">
    <property type="nucleotide sequence ID" value="NZ_JACCEL010000059.1"/>
</dbReference>
<name>A0ABS0LM65_9LACT</name>
<proteinExistence type="predicted"/>
<dbReference type="PANTHER" id="PTHR35004:SF8">
    <property type="entry name" value="TRANSPOSASE RV3428C-RELATED"/>
    <property type="match status" value="1"/>
</dbReference>
<dbReference type="InterPro" id="IPR054353">
    <property type="entry name" value="IstA-like_C"/>
</dbReference>
<comment type="caution">
    <text evidence="2">The sequence shown here is derived from an EMBL/GenBank/DDBJ whole genome shotgun (WGS) entry which is preliminary data.</text>
</comment>
<sequence>MPNYVEMIRLHEAGFSLRQIAKLVSSGRNTVTRTVKIAQEKELLYEEVVQWSSEELEEMFKPDKDNKDQPISYYVMPDYKQLSKELAKPGVTMQLLWEEYAQECRLNNKIYYKLTQFKKHFNDYLYKNSFSHVLHHKAGEQVQVDWTGKRPQWIDPMTGEIIKGELFIGTLPFSGYTYAQACIDQKMPRWIEAHVKMFEYFQGVPTLLTPDNLRTGVTKNTKTQLLLNPTYEDMANHYQTIIVPTRVARPKDKAAVENHVKHLTTHIIARMRNYQCFSIDEYNEHLLKLLDEFNAKPFQKKEGSRLQMFQEFEQEALKELPAYSYEVCEFKEAKVYTNSHVTLNKHYYSVPYQYIGEKVTLKIYSTSLKIYHNQQFLCEHVTVGTRPGAYSTNEDHLPEESKNFGKWNSTRYLEWARRIGPNVHLVISRMFDQGPEQQYYRRVHAILKMADTYSDQRLDKACHYALERSTHPNFKLIKQLIESSITQTNFNTSNQDEQSYLRGADYYDQFNRKNQ</sequence>
<dbReference type="EMBL" id="JACCEL010000059">
    <property type="protein sequence ID" value="MBG9979343.1"/>
    <property type="molecule type" value="Genomic_DNA"/>
</dbReference>
<dbReference type="Proteomes" id="UP000823401">
    <property type="component" value="Unassembled WGS sequence"/>
</dbReference>
<dbReference type="SUPFAM" id="SSF53098">
    <property type="entry name" value="Ribonuclease H-like"/>
    <property type="match status" value="1"/>
</dbReference>
<dbReference type="InterPro" id="IPR001584">
    <property type="entry name" value="Integrase_cat-core"/>
</dbReference>
<evidence type="ECO:0000313" key="2">
    <source>
        <dbReference type="EMBL" id="MBG9979343.1"/>
    </source>
</evidence>
<feature type="domain" description="Integrase catalytic" evidence="1">
    <location>
        <begin position="134"/>
        <end position="316"/>
    </location>
</feature>
<gene>
    <name evidence="2" type="ORF">HYQ42_11385</name>
</gene>
<protein>
    <submittedName>
        <fullName evidence="2">IS21 family transposase</fullName>
    </submittedName>
</protein>
<keyword evidence="3" id="KW-1185">Reference proteome</keyword>
<dbReference type="NCBIfam" id="NF033546">
    <property type="entry name" value="transpos_IS21"/>
    <property type="match status" value="1"/>
</dbReference>
<dbReference type="InterPro" id="IPR012337">
    <property type="entry name" value="RNaseH-like_sf"/>
</dbReference>
<reference evidence="2 3" key="1">
    <citation type="submission" date="2020-07" db="EMBL/GenBank/DDBJ databases">
        <title>Facklamia lactis sp. nov., isolated from raw milk.</title>
        <authorList>
            <person name="Doll E.V."/>
            <person name="Huptas C."/>
            <person name="Staib L."/>
            <person name="Wenning M."/>
            <person name="Scherer S."/>
        </authorList>
    </citation>
    <scope>NUCLEOTIDE SEQUENCE [LARGE SCALE GENOMIC DNA]</scope>
    <source>
        <strain evidence="2 3">DSM 104272</strain>
    </source>
</reference>
<dbReference type="PANTHER" id="PTHR35004">
    <property type="entry name" value="TRANSPOSASE RV3428C-RELATED"/>
    <property type="match status" value="1"/>
</dbReference>